<feature type="transmembrane region" description="Helical" evidence="5">
    <location>
        <begin position="23"/>
        <end position="42"/>
    </location>
</feature>
<gene>
    <name evidence="6" type="ORF">SAMN05661077_2615</name>
</gene>
<feature type="transmembrane region" description="Helical" evidence="5">
    <location>
        <begin position="48"/>
        <end position="74"/>
    </location>
</feature>
<feature type="transmembrane region" description="Helical" evidence="5">
    <location>
        <begin position="95"/>
        <end position="127"/>
    </location>
</feature>
<name>A0A1G5H769_9GAMM</name>
<sequence length="213" mass="23541">MALGGAQQAQPNTLHSTRTRRRLSAGVAVLVIFMALFTQSPLAHEPWLVLGGAWIGLLLVVAGIFGRLLSTLFIGGRKNTDLVREGPYGVTRNPLYFFSFLATLGLGLTTANPILLVLLVAAFALYYPGVLASEEEKLAQKHPEAFRRYREEVPRFWPRLGQGWQEPEWVETSPRYFRKALADASAFVLAYIALRAIAEAHAHGLLPAYTLPL</sequence>
<dbReference type="OrthoDB" id="9811969at2"/>
<dbReference type="AlphaFoldDB" id="A0A1G5H769"/>
<evidence type="ECO:0000256" key="5">
    <source>
        <dbReference type="SAM" id="Phobius"/>
    </source>
</evidence>
<evidence type="ECO:0000313" key="6">
    <source>
        <dbReference type="EMBL" id="SCY59735.1"/>
    </source>
</evidence>
<organism evidence="6 7">
    <name type="scientific">Thiohalorhabdus denitrificans</name>
    <dbReference type="NCBI Taxonomy" id="381306"/>
    <lineage>
        <taxon>Bacteria</taxon>
        <taxon>Pseudomonadati</taxon>
        <taxon>Pseudomonadota</taxon>
        <taxon>Gammaproteobacteria</taxon>
        <taxon>Thiohalorhabdales</taxon>
        <taxon>Thiohalorhabdaceae</taxon>
        <taxon>Thiohalorhabdus</taxon>
    </lineage>
</organism>
<evidence type="ECO:0000256" key="3">
    <source>
        <dbReference type="ARBA" id="ARBA00022989"/>
    </source>
</evidence>
<comment type="subcellular location">
    <subcellularLocation>
        <location evidence="1">Endomembrane system</location>
        <topology evidence="1">Multi-pass membrane protein</topology>
    </subcellularLocation>
</comment>
<keyword evidence="6" id="KW-0808">Transferase</keyword>
<dbReference type="EMBL" id="FMUN01000008">
    <property type="protein sequence ID" value="SCY59735.1"/>
    <property type="molecule type" value="Genomic_DNA"/>
</dbReference>
<evidence type="ECO:0000313" key="7">
    <source>
        <dbReference type="Proteomes" id="UP000183104"/>
    </source>
</evidence>
<evidence type="ECO:0000256" key="4">
    <source>
        <dbReference type="ARBA" id="ARBA00023136"/>
    </source>
</evidence>
<dbReference type="GO" id="GO:0032259">
    <property type="term" value="P:methylation"/>
    <property type="evidence" value="ECO:0007669"/>
    <property type="project" value="UniProtKB-KW"/>
</dbReference>
<dbReference type="Proteomes" id="UP000183104">
    <property type="component" value="Unassembled WGS sequence"/>
</dbReference>
<dbReference type="Pfam" id="PF04191">
    <property type="entry name" value="PEMT"/>
    <property type="match status" value="1"/>
</dbReference>
<dbReference type="GO" id="GO:0012505">
    <property type="term" value="C:endomembrane system"/>
    <property type="evidence" value="ECO:0007669"/>
    <property type="project" value="UniProtKB-SubCell"/>
</dbReference>
<evidence type="ECO:0000256" key="2">
    <source>
        <dbReference type="ARBA" id="ARBA00022692"/>
    </source>
</evidence>
<protein>
    <submittedName>
        <fullName evidence="6">Protein-S-isoprenylcysteine O-methyltransferase Ste14</fullName>
    </submittedName>
</protein>
<dbReference type="RefSeq" id="WP_054965764.1">
    <property type="nucleotide sequence ID" value="NZ_FMUN01000008.1"/>
</dbReference>
<evidence type="ECO:0000256" key="1">
    <source>
        <dbReference type="ARBA" id="ARBA00004127"/>
    </source>
</evidence>
<keyword evidence="4 5" id="KW-0472">Membrane</keyword>
<keyword evidence="6" id="KW-0489">Methyltransferase</keyword>
<dbReference type="GO" id="GO:0008168">
    <property type="term" value="F:methyltransferase activity"/>
    <property type="evidence" value="ECO:0007669"/>
    <property type="project" value="UniProtKB-KW"/>
</dbReference>
<keyword evidence="7" id="KW-1185">Reference proteome</keyword>
<reference evidence="7" key="1">
    <citation type="submission" date="2016-10" db="EMBL/GenBank/DDBJ databases">
        <authorList>
            <person name="Varghese N."/>
        </authorList>
    </citation>
    <scope>NUCLEOTIDE SEQUENCE [LARGE SCALE GENOMIC DNA]</scope>
    <source>
        <strain evidence="7">HL 19</strain>
    </source>
</reference>
<accession>A0A1G5H769</accession>
<keyword evidence="2 5" id="KW-0812">Transmembrane</keyword>
<dbReference type="Gene3D" id="1.20.120.1630">
    <property type="match status" value="1"/>
</dbReference>
<proteinExistence type="predicted"/>
<dbReference type="InterPro" id="IPR007318">
    <property type="entry name" value="Phopholipid_MeTrfase"/>
</dbReference>
<keyword evidence="3 5" id="KW-1133">Transmembrane helix</keyword>